<gene>
    <name evidence="1" type="ORF">S12H4_27856</name>
</gene>
<evidence type="ECO:0000313" key="1">
    <source>
        <dbReference type="EMBL" id="GAJ00504.1"/>
    </source>
</evidence>
<organism evidence="1">
    <name type="scientific">marine sediment metagenome</name>
    <dbReference type="NCBI Taxonomy" id="412755"/>
    <lineage>
        <taxon>unclassified sequences</taxon>
        <taxon>metagenomes</taxon>
        <taxon>ecological metagenomes</taxon>
    </lineage>
</organism>
<accession>X1T5L4</accession>
<dbReference type="EMBL" id="BARW01015933">
    <property type="protein sequence ID" value="GAJ00504.1"/>
    <property type="molecule type" value="Genomic_DNA"/>
</dbReference>
<comment type="caution">
    <text evidence="1">The sequence shown here is derived from an EMBL/GenBank/DDBJ whole genome shotgun (WGS) entry which is preliminary data.</text>
</comment>
<name>X1T5L4_9ZZZZ</name>
<feature type="non-terminal residue" evidence="1">
    <location>
        <position position="1"/>
    </location>
</feature>
<proteinExistence type="predicted"/>
<protein>
    <submittedName>
        <fullName evidence="1">Uncharacterized protein</fullName>
    </submittedName>
</protein>
<dbReference type="AlphaFoldDB" id="X1T5L4"/>
<reference evidence="1" key="1">
    <citation type="journal article" date="2014" name="Front. Microbiol.">
        <title>High frequency of phylogenetically diverse reductive dehalogenase-homologous genes in deep subseafloor sedimentary metagenomes.</title>
        <authorList>
            <person name="Kawai M."/>
            <person name="Futagami T."/>
            <person name="Toyoda A."/>
            <person name="Takaki Y."/>
            <person name="Nishi S."/>
            <person name="Hori S."/>
            <person name="Arai W."/>
            <person name="Tsubouchi T."/>
            <person name="Morono Y."/>
            <person name="Uchiyama I."/>
            <person name="Ito T."/>
            <person name="Fujiyama A."/>
            <person name="Inagaki F."/>
            <person name="Takami H."/>
        </authorList>
    </citation>
    <scope>NUCLEOTIDE SEQUENCE</scope>
    <source>
        <strain evidence="1">Expedition CK06-06</strain>
    </source>
</reference>
<sequence length="59" mass="7216">KEQKEKIIDLHKITALDCEDIYEKLLMSSDMKEKSEVKRYVKRLLFETIFKERIKEILK</sequence>